<evidence type="ECO:0000313" key="4">
    <source>
        <dbReference type="Proteomes" id="UP000015101"/>
    </source>
</evidence>
<dbReference type="RefSeq" id="XP_009008890.1">
    <property type="nucleotide sequence ID" value="XM_009010642.1"/>
</dbReference>
<reference evidence="3" key="3">
    <citation type="submission" date="2015-06" db="UniProtKB">
        <authorList>
            <consortium name="EnsemblMetazoa"/>
        </authorList>
    </citation>
    <scope>IDENTIFICATION</scope>
</reference>
<reference evidence="2 4" key="2">
    <citation type="journal article" date="2013" name="Nature">
        <title>Insights into bilaterian evolution from three spiralian genomes.</title>
        <authorList>
            <person name="Simakov O."/>
            <person name="Marletaz F."/>
            <person name="Cho S.J."/>
            <person name="Edsinger-Gonzales E."/>
            <person name="Havlak P."/>
            <person name="Hellsten U."/>
            <person name="Kuo D.H."/>
            <person name="Larsson T."/>
            <person name="Lv J."/>
            <person name="Arendt D."/>
            <person name="Savage R."/>
            <person name="Osoegawa K."/>
            <person name="de Jong P."/>
            <person name="Grimwood J."/>
            <person name="Chapman J.A."/>
            <person name="Shapiro H."/>
            <person name="Aerts A."/>
            <person name="Otillar R.P."/>
            <person name="Terry A.Y."/>
            <person name="Boore J.L."/>
            <person name="Grigoriev I.V."/>
            <person name="Lindberg D.R."/>
            <person name="Seaver E.C."/>
            <person name="Weisblat D.A."/>
            <person name="Putnam N.H."/>
            <person name="Rokhsar D.S."/>
        </authorList>
    </citation>
    <scope>NUCLEOTIDE SEQUENCE</scope>
</reference>
<dbReference type="EMBL" id="AMQM01000093">
    <property type="status" value="NOT_ANNOTATED_CDS"/>
    <property type="molecule type" value="Genomic_DNA"/>
</dbReference>
<keyword evidence="4" id="KW-1185">Reference proteome</keyword>
<dbReference type="GeneID" id="20197968"/>
<protein>
    <recommendedName>
        <fullName evidence="5">Zinc finger PHD-type domain-containing protein</fullName>
    </recommendedName>
</protein>
<organism evidence="3 4">
    <name type="scientific">Helobdella robusta</name>
    <name type="common">Californian leech</name>
    <dbReference type="NCBI Taxonomy" id="6412"/>
    <lineage>
        <taxon>Eukaryota</taxon>
        <taxon>Metazoa</taxon>
        <taxon>Spiralia</taxon>
        <taxon>Lophotrochozoa</taxon>
        <taxon>Annelida</taxon>
        <taxon>Clitellata</taxon>
        <taxon>Hirudinea</taxon>
        <taxon>Rhynchobdellida</taxon>
        <taxon>Glossiphoniidae</taxon>
        <taxon>Helobdella</taxon>
    </lineage>
</organism>
<dbReference type="HOGENOM" id="CLU_1490580_0_0_1"/>
<reference evidence="4" key="1">
    <citation type="submission" date="2012-12" db="EMBL/GenBank/DDBJ databases">
        <authorList>
            <person name="Hellsten U."/>
            <person name="Grimwood J."/>
            <person name="Chapman J.A."/>
            <person name="Shapiro H."/>
            <person name="Aerts A."/>
            <person name="Otillar R.P."/>
            <person name="Terry A.Y."/>
            <person name="Boore J.L."/>
            <person name="Simakov O."/>
            <person name="Marletaz F."/>
            <person name="Cho S.-J."/>
            <person name="Edsinger-Gonzales E."/>
            <person name="Havlak P."/>
            <person name="Kuo D.-H."/>
            <person name="Larsson T."/>
            <person name="Lv J."/>
            <person name="Arendt D."/>
            <person name="Savage R."/>
            <person name="Osoegawa K."/>
            <person name="de Jong P."/>
            <person name="Lindberg D.R."/>
            <person name="Seaver E.C."/>
            <person name="Weisblat D.A."/>
            <person name="Putnam N.H."/>
            <person name="Grigoriev I.V."/>
            <person name="Rokhsar D.S."/>
        </authorList>
    </citation>
    <scope>NUCLEOTIDE SEQUENCE</scope>
</reference>
<dbReference type="InParanoid" id="T1EN18"/>
<evidence type="ECO:0000256" key="1">
    <source>
        <dbReference type="SAM" id="MobiDB-lite"/>
    </source>
</evidence>
<dbReference type="AlphaFoldDB" id="T1EN18"/>
<dbReference type="CDD" id="cd15517">
    <property type="entry name" value="PHD_TCF19_like"/>
    <property type="match status" value="1"/>
</dbReference>
<dbReference type="EnsemblMetazoa" id="HelroT158633">
    <property type="protein sequence ID" value="HelroP158633"/>
    <property type="gene ID" value="HelroG158633"/>
</dbReference>
<dbReference type="eggNOG" id="ENOG502SXWP">
    <property type="taxonomic scope" value="Eukaryota"/>
</dbReference>
<gene>
    <name evidence="3" type="primary">20197968</name>
    <name evidence="2" type="ORF">HELRODRAFT_158633</name>
</gene>
<dbReference type="EMBL" id="KB095811">
    <property type="protein sequence ID" value="ESO12170.1"/>
    <property type="molecule type" value="Genomic_DNA"/>
</dbReference>
<evidence type="ECO:0000313" key="3">
    <source>
        <dbReference type="EnsemblMetazoa" id="HelroP158633"/>
    </source>
</evidence>
<sequence>MFMCTQPKVQYIGVSNKYKKLQIKRKTSKRGRKALSATIITSSPYKAALKSSNDKNQLNQFRRKKRGPHHNAATSNKKQVDQHQLGTSKQCLISEKSENEDETSNDEEDIGSLISSWSSNTLYFIGQEVPEDNDADCLFCGETFRTSKSGELWVQCVICLKWTHMLCSGCEQDIFICDFCL</sequence>
<dbReference type="KEGG" id="hro:HELRODRAFT_158633"/>
<dbReference type="InterPro" id="IPR011011">
    <property type="entry name" value="Znf_FYVE_PHD"/>
</dbReference>
<dbReference type="OMA" id="CEQDIFI"/>
<feature type="region of interest" description="Disordered" evidence="1">
    <location>
        <begin position="64"/>
        <end position="85"/>
    </location>
</feature>
<dbReference type="OrthoDB" id="8191755at2759"/>
<dbReference type="SUPFAM" id="SSF57903">
    <property type="entry name" value="FYVE/PHD zinc finger"/>
    <property type="match status" value="1"/>
</dbReference>
<dbReference type="Proteomes" id="UP000015101">
    <property type="component" value="Unassembled WGS sequence"/>
</dbReference>
<evidence type="ECO:0000313" key="2">
    <source>
        <dbReference type="EMBL" id="ESO12170.1"/>
    </source>
</evidence>
<evidence type="ECO:0008006" key="5">
    <source>
        <dbReference type="Google" id="ProtNLM"/>
    </source>
</evidence>
<dbReference type="CTD" id="20197968"/>
<accession>T1EN18</accession>
<name>T1EN18_HELRO</name>
<proteinExistence type="predicted"/>
<feature type="compositionally biased region" description="Polar residues" evidence="1">
    <location>
        <begin position="72"/>
        <end position="85"/>
    </location>
</feature>